<evidence type="ECO:0000259" key="3">
    <source>
        <dbReference type="Pfam" id="PF00501"/>
    </source>
</evidence>
<dbReference type="PROSITE" id="PS00455">
    <property type="entry name" value="AMP_BINDING"/>
    <property type="match status" value="1"/>
</dbReference>
<comment type="caution">
    <text evidence="5">The sequence shown here is derived from an EMBL/GenBank/DDBJ whole genome shotgun (WGS) entry which is preliminary data.</text>
</comment>
<dbReference type="InterPro" id="IPR042099">
    <property type="entry name" value="ANL_N_sf"/>
</dbReference>
<evidence type="ECO:0000313" key="6">
    <source>
        <dbReference type="Proteomes" id="UP000051451"/>
    </source>
</evidence>
<dbReference type="Gene3D" id="3.40.50.12780">
    <property type="entry name" value="N-terminal domain of ligase-like"/>
    <property type="match status" value="1"/>
</dbReference>
<evidence type="ECO:0000313" key="5">
    <source>
        <dbReference type="EMBL" id="KRM05703.1"/>
    </source>
</evidence>
<dbReference type="PATRIC" id="fig|1423750.3.peg.1445"/>
<dbReference type="Proteomes" id="UP000051451">
    <property type="component" value="Unassembled WGS sequence"/>
</dbReference>
<dbReference type="AlphaFoldDB" id="A0A0R1VJI1"/>
<dbReference type="InterPro" id="IPR000873">
    <property type="entry name" value="AMP-dep_synth/lig_dom"/>
</dbReference>
<dbReference type="InterPro" id="IPR020845">
    <property type="entry name" value="AMP-binding_CS"/>
</dbReference>
<proteinExistence type="inferred from homology"/>
<name>A0A0R1VJI1_9LACO</name>
<dbReference type="EMBL" id="AZGB01000018">
    <property type="protein sequence ID" value="KRM05703.1"/>
    <property type="molecule type" value="Genomic_DNA"/>
</dbReference>
<protein>
    <submittedName>
        <fullName evidence="5">O-succinylbenzoate--CoA ligase</fullName>
    </submittedName>
</protein>
<keyword evidence="2 5" id="KW-0436">Ligase</keyword>
<dbReference type="RefSeq" id="WP_057872142.1">
    <property type="nucleotide sequence ID" value="NZ_AZGB01000018.1"/>
</dbReference>
<dbReference type="OrthoDB" id="9762242at2"/>
<dbReference type="Pfam" id="PF00501">
    <property type="entry name" value="AMP-binding"/>
    <property type="match status" value="1"/>
</dbReference>
<dbReference type="InterPro" id="IPR045851">
    <property type="entry name" value="AMP-bd_C_sf"/>
</dbReference>
<reference evidence="5 6" key="1">
    <citation type="journal article" date="2015" name="Genome Announc.">
        <title>Expanding the biotechnology potential of lactobacilli through comparative genomics of 213 strains and associated genera.</title>
        <authorList>
            <person name="Sun Z."/>
            <person name="Harris H.M."/>
            <person name="McCann A."/>
            <person name="Guo C."/>
            <person name="Argimon S."/>
            <person name="Zhang W."/>
            <person name="Yang X."/>
            <person name="Jeffery I.B."/>
            <person name="Cooney J.C."/>
            <person name="Kagawa T.F."/>
            <person name="Liu W."/>
            <person name="Song Y."/>
            <person name="Salvetti E."/>
            <person name="Wrobel A."/>
            <person name="Rasinkangas P."/>
            <person name="Parkhill J."/>
            <person name="Rea M.C."/>
            <person name="O'Sullivan O."/>
            <person name="Ritari J."/>
            <person name="Douillard F.P."/>
            <person name="Paul Ross R."/>
            <person name="Yang R."/>
            <person name="Briner A.E."/>
            <person name="Felis G.E."/>
            <person name="de Vos W.M."/>
            <person name="Barrangou R."/>
            <person name="Klaenhammer T.R."/>
            <person name="Caufield P.W."/>
            <person name="Cui Y."/>
            <person name="Zhang H."/>
            <person name="O'Toole P.W."/>
        </authorList>
    </citation>
    <scope>NUCLEOTIDE SEQUENCE [LARGE SCALE GENOMIC DNA]</scope>
    <source>
        <strain evidence="5 6">DSM 18630</strain>
    </source>
</reference>
<dbReference type="GO" id="GO:0031956">
    <property type="term" value="F:medium-chain fatty acid-CoA ligase activity"/>
    <property type="evidence" value="ECO:0007669"/>
    <property type="project" value="TreeGrafter"/>
</dbReference>
<feature type="domain" description="AMP-dependent synthetase/ligase" evidence="3">
    <location>
        <begin position="15"/>
        <end position="364"/>
    </location>
</feature>
<evidence type="ECO:0000256" key="2">
    <source>
        <dbReference type="ARBA" id="ARBA00022598"/>
    </source>
</evidence>
<keyword evidence="6" id="KW-1185">Reference proteome</keyword>
<dbReference type="PANTHER" id="PTHR43201">
    <property type="entry name" value="ACYL-COA SYNTHETASE"/>
    <property type="match status" value="1"/>
</dbReference>
<dbReference type="GO" id="GO:0006631">
    <property type="term" value="P:fatty acid metabolic process"/>
    <property type="evidence" value="ECO:0007669"/>
    <property type="project" value="TreeGrafter"/>
</dbReference>
<evidence type="ECO:0000256" key="1">
    <source>
        <dbReference type="ARBA" id="ARBA00006432"/>
    </source>
</evidence>
<dbReference type="STRING" id="1423750.FC89_GL001410"/>
<gene>
    <name evidence="5" type="ORF">FC89_GL001410</name>
</gene>
<dbReference type="GeneID" id="98319415"/>
<dbReference type="InterPro" id="IPR025110">
    <property type="entry name" value="AMP-bd_C"/>
</dbReference>
<comment type="similarity">
    <text evidence="1">Belongs to the ATP-dependent AMP-binding enzyme family.</text>
</comment>
<dbReference type="PANTHER" id="PTHR43201:SF5">
    <property type="entry name" value="MEDIUM-CHAIN ACYL-COA LIGASE ACSF2, MITOCHONDRIAL"/>
    <property type="match status" value="1"/>
</dbReference>
<sequence>MSKLTSKISELLLDQPNKKLIKDLTRNVWLTRFQVEQAVQQLLNFFHEKKLQPEDKILLSCSNSILYPLVVLAANQYGLVVHPAAPTLTITEFNDLLTDTDFKLVFPAEIQVPWLHKKQAWRKNELTLLDLDATVVFNKTSALAKSFNDSAAPTDNTPSILMYTSGTTGTPKKVILNHANLLAAAQYVIKGQSLTENDCTLIVLPLFHINALIIVMLSTILSGGKLIIPAKFSASHFWQQIKQEKVTWVSVSPSVISILLINQQAQKNFSPIRSLRFLRSASAPLSAKTQRRFEDRYQVPIIQGYGMTEAAGQICVNPLDHPKYGSVGKPVGTQVSVLFDGKLTLRPHVTGEVVLKGKNVISMYVGRNSAQDFIAGWLKTGDTGYFDEEGYLFLTGRTKDLINYGGHKISPIKVETVLLQADFVIEVAVVGIPDQIFGEKIVAAIVLKKGIVQQVAREKLTRIIRTNLAEFERPKQLIFIPKIPRNRIGKILRIQLQRELSS</sequence>
<organism evidence="5 6">
    <name type="scientific">Liquorilactobacillus ghanensis DSM 18630</name>
    <dbReference type="NCBI Taxonomy" id="1423750"/>
    <lineage>
        <taxon>Bacteria</taxon>
        <taxon>Bacillati</taxon>
        <taxon>Bacillota</taxon>
        <taxon>Bacilli</taxon>
        <taxon>Lactobacillales</taxon>
        <taxon>Lactobacillaceae</taxon>
        <taxon>Liquorilactobacillus</taxon>
    </lineage>
</organism>
<dbReference type="Gene3D" id="3.30.300.30">
    <property type="match status" value="1"/>
</dbReference>
<feature type="domain" description="AMP-binding enzyme C-terminal" evidence="4">
    <location>
        <begin position="413"/>
        <end position="490"/>
    </location>
</feature>
<evidence type="ECO:0000259" key="4">
    <source>
        <dbReference type="Pfam" id="PF13193"/>
    </source>
</evidence>
<dbReference type="SUPFAM" id="SSF56801">
    <property type="entry name" value="Acetyl-CoA synthetase-like"/>
    <property type="match status" value="1"/>
</dbReference>
<accession>A0A0R1VJI1</accession>
<dbReference type="Pfam" id="PF13193">
    <property type="entry name" value="AMP-binding_C"/>
    <property type="match status" value="1"/>
</dbReference>